<dbReference type="OrthoDB" id="5729944at2"/>
<dbReference type="AlphaFoldDB" id="A0A5D3WL86"/>
<evidence type="ECO:0000256" key="1">
    <source>
        <dbReference type="ARBA" id="ARBA00004651"/>
    </source>
</evidence>
<feature type="transmembrane region" description="Helical" evidence="6">
    <location>
        <begin position="67"/>
        <end position="85"/>
    </location>
</feature>
<evidence type="ECO:0000313" key="8">
    <source>
        <dbReference type="EMBL" id="TYO99025.1"/>
    </source>
</evidence>
<dbReference type="Proteomes" id="UP000324159">
    <property type="component" value="Unassembled WGS sequence"/>
</dbReference>
<evidence type="ECO:0000313" key="9">
    <source>
        <dbReference type="Proteomes" id="UP000324159"/>
    </source>
</evidence>
<name>A0A5D3WL86_9BACT</name>
<keyword evidence="2" id="KW-1003">Cell membrane</keyword>
<keyword evidence="9" id="KW-1185">Reference proteome</keyword>
<dbReference type="PANTHER" id="PTHR32322:SF18">
    <property type="entry name" value="S-ADENOSYLMETHIONINE_S-ADENOSYLHOMOCYSTEINE TRANSPORTER"/>
    <property type="match status" value="1"/>
</dbReference>
<dbReference type="InterPro" id="IPR000620">
    <property type="entry name" value="EamA_dom"/>
</dbReference>
<evidence type="ECO:0000256" key="5">
    <source>
        <dbReference type="ARBA" id="ARBA00023136"/>
    </source>
</evidence>
<comment type="caution">
    <text evidence="8">The sequence shown here is derived from an EMBL/GenBank/DDBJ whole genome shotgun (WGS) entry which is preliminary data.</text>
</comment>
<feature type="transmembrane region" description="Helical" evidence="6">
    <location>
        <begin position="105"/>
        <end position="121"/>
    </location>
</feature>
<feature type="domain" description="EamA" evidence="7">
    <location>
        <begin position="156"/>
        <end position="286"/>
    </location>
</feature>
<proteinExistence type="predicted"/>
<evidence type="ECO:0000259" key="7">
    <source>
        <dbReference type="Pfam" id="PF00892"/>
    </source>
</evidence>
<dbReference type="GO" id="GO:0005886">
    <property type="term" value="C:plasma membrane"/>
    <property type="evidence" value="ECO:0007669"/>
    <property type="project" value="UniProtKB-SubCell"/>
</dbReference>
<reference evidence="8 9" key="1">
    <citation type="submission" date="2019-07" db="EMBL/GenBank/DDBJ databases">
        <title>Genomic Encyclopedia of Type Strains, Phase IV (KMG-IV): sequencing the most valuable type-strain genomes for metagenomic binning, comparative biology and taxonomic classification.</title>
        <authorList>
            <person name="Goeker M."/>
        </authorList>
    </citation>
    <scope>NUCLEOTIDE SEQUENCE [LARGE SCALE GENOMIC DNA]</scope>
    <source>
        <strain evidence="8 9">SS015</strain>
    </source>
</reference>
<feature type="transmembrane region" description="Helical" evidence="6">
    <location>
        <begin position="34"/>
        <end position="55"/>
    </location>
</feature>
<feature type="transmembrane region" description="Helical" evidence="6">
    <location>
        <begin position="156"/>
        <end position="174"/>
    </location>
</feature>
<protein>
    <submittedName>
        <fullName evidence="8">Drug/metabolite transporter (DMT)-like permease</fullName>
    </submittedName>
</protein>
<sequence>MKNQRKAMAYGLVTVLLWSTVASAFKLSLRYLEPAHLLLYSGSFSTLLLAVILACQGKFGRVFRCSRGEYGMSLLLGLLNPFLYYQVLFKAYDLLPAQQAQPLNYTWAITLSLLAIPLLGQKFKWKEFAALLLSYCGVVVISTEGDLLGLHFSNPLGVALALASTVIWALYWIFNTRDRRDPVVALLANFLFGLPFVFGYCLLFTDLSWPPLPGLLGAVYVGTFEMGACFVFWLLAMKYAESTARVSNLIFLSPFLSLVLIHFLVGEEILSSTLVGLVLIVAGLIVQQWPGRKGG</sequence>
<evidence type="ECO:0000256" key="3">
    <source>
        <dbReference type="ARBA" id="ARBA00022692"/>
    </source>
</evidence>
<dbReference type="EMBL" id="VNIB01000004">
    <property type="protein sequence ID" value="TYO99025.1"/>
    <property type="molecule type" value="Genomic_DNA"/>
</dbReference>
<feature type="transmembrane region" description="Helical" evidence="6">
    <location>
        <begin position="271"/>
        <end position="289"/>
    </location>
</feature>
<feature type="transmembrane region" description="Helical" evidence="6">
    <location>
        <begin position="186"/>
        <end position="205"/>
    </location>
</feature>
<keyword evidence="5 6" id="KW-0472">Membrane</keyword>
<dbReference type="InterPro" id="IPR050638">
    <property type="entry name" value="AA-Vitamin_Transporters"/>
</dbReference>
<evidence type="ECO:0000256" key="4">
    <source>
        <dbReference type="ARBA" id="ARBA00022989"/>
    </source>
</evidence>
<organism evidence="8 9">
    <name type="scientific">Geothermobacter ehrlichii</name>
    <dbReference type="NCBI Taxonomy" id="213224"/>
    <lineage>
        <taxon>Bacteria</taxon>
        <taxon>Pseudomonadati</taxon>
        <taxon>Thermodesulfobacteriota</taxon>
        <taxon>Desulfuromonadia</taxon>
        <taxon>Desulfuromonadales</taxon>
        <taxon>Geothermobacteraceae</taxon>
        <taxon>Geothermobacter</taxon>
    </lineage>
</organism>
<gene>
    <name evidence="8" type="ORF">EDC39_104149</name>
</gene>
<accession>A0A5D3WL86</accession>
<comment type="subcellular location">
    <subcellularLocation>
        <location evidence="1">Cell membrane</location>
        <topology evidence="1">Multi-pass membrane protein</topology>
    </subcellularLocation>
</comment>
<feature type="transmembrane region" description="Helical" evidence="6">
    <location>
        <begin position="128"/>
        <end position="150"/>
    </location>
</feature>
<dbReference type="RefSeq" id="WP_148895489.1">
    <property type="nucleotide sequence ID" value="NZ_VNIB01000004.1"/>
</dbReference>
<feature type="transmembrane region" description="Helical" evidence="6">
    <location>
        <begin position="248"/>
        <end position="265"/>
    </location>
</feature>
<dbReference type="PANTHER" id="PTHR32322">
    <property type="entry name" value="INNER MEMBRANE TRANSPORTER"/>
    <property type="match status" value="1"/>
</dbReference>
<keyword evidence="4 6" id="KW-1133">Transmembrane helix</keyword>
<dbReference type="SUPFAM" id="SSF103481">
    <property type="entry name" value="Multidrug resistance efflux transporter EmrE"/>
    <property type="match status" value="2"/>
</dbReference>
<evidence type="ECO:0000256" key="2">
    <source>
        <dbReference type="ARBA" id="ARBA00022475"/>
    </source>
</evidence>
<feature type="domain" description="EamA" evidence="7">
    <location>
        <begin position="7"/>
        <end position="143"/>
    </location>
</feature>
<evidence type="ECO:0000256" key="6">
    <source>
        <dbReference type="SAM" id="Phobius"/>
    </source>
</evidence>
<feature type="transmembrane region" description="Helical" evidence="6">
    <location>
        <begin position="217"/>
        <end position="236"/>
    </location>
</feature>
<dbReference type="InterPro" id="IPR037185">
    <property type="entry name" value="EmrE-like"/>
</dbReference>
<dbReference type="Pfam" id="PF00892">
    <property type="entry name" value="EamA"/>
    <property type="match status" value="2"/>
</dbReference>
<keyword evidence="3 6" id="KW-0812">Transmembrane</keyword>